<feature type="domain" description="Aminotransferase class V" evidence="7">
    <location>
        <begin position="18"/>
        <end position="381"/>
    </location>
</feature>
<dbReference type="GO" id="GO:0030170">
    <property type="term" value="F:pyridoxal phosphate binding"/>
    <property type="evidence" value="ECO:0007669"/>
    <property type="project" value="InterPro"/>
</dbReference>
<organism evidence="8 9">
    <name type="scientific">Methanooceanicella nereidis</name>
    <dbReference type="NCBI Taxonomy" id="2052831"/>
    <lineage>
        <taxon>Archaea</taxon>
        <taxon>Methanobacteriati</taxon>
        <taxon>Methanobacteriota</taxon>
        <taxon>Stenosarchaea group</taxon>
        <taxon>Methanomicrobia</taxon>
        <taxon>Methanocellales</taxon>
        <taxon>Methanocellaceae</taxon>
        <taxon>Methanooceanicella</taxon>
    </lineage>
</organism>
<proteinExistence type="inferred from homology"/>
<evidence type="ECO:0000313" key="8">
    <source>
        <dbReference type="EMBL" id="MCD1296127.1"/>
    </source>
</evidence>
<dbReference type="PIRSF" id="PIRSF005572">
    <property type="entry name" value="NifS"/>
    <property type="match status" value="1"/>
</dbReference>
<evidence type="ECO:0000259" key="7">
    <source>
        <dbReference type="Pfam" id="PF00266"/>
    </source>
</evidence>
<dbReference type="InterPro" id="IPR015424">
    <property type="entry name" value="PyrdxlP-dep_Trfase"/>
</dbReference>
<dbReference type="InterPro" id="IPR016454">
    <property type="entry name" value="Cysteine_dSase"/>
</dbReference>
<dbReference type="Proteomes" id="UP001320159">
    <property type="component" value="Unassembled WGS sequence"/>
</dbReference>
<dbReference type="RefSeq" id="WP_230743033.1">
    <property type="nucleotide sequence ID" value="NZ_PGCK01000014.1"/>
</dbReference>
<dbReference type="CDD" id="cd06453">
    <property type="entry name" value="SufS_like"/>
    <property type="match status" value="1"/>
</dbReference>
<gene>
    <name evidence="8" type="ORF">CUJ83_14080</name>
</gene>
<name>A0AAP2W781_9EURY</name>
<sequence>MYDVYSIREDFPVLREVIYLDSAATSQKPVQVADAVSEYFKRYCGNYGRGAHRLSKMTTEKYEDAREDVASFLGLPAKKSIFTRNATESINMVALGMDWKKGDNIITAVVEHHSNLLPWIRLREKGVEVTIVDSDDKGIVSPASIEEAITERTRLIAIGHVSNFFGSVQDIKSISKIAKKHGVKFLVDAAQSAGEMQIDFRGLDIDFLCLPGHKGLLGPQGTGILYIREPERLSPVYVGGGTIKTVTLDEFSFDEIPSRFEYGTPNIPGVIGLGRAVNYVKDIGVESIESHLKAVSGYCVKRLSEIPQVEIYGPENRGSLVSFNVRNVNPHDAAMILDETKKICVRSGQHCAQTALARLCISGSIRASFGCYTTMEEIDALAESVEMIAKAFS</sequence>
<comment type="similarity">
    <text evidence="2">Belongs to the class-V pyridoxal-phosphate-dependent aminotransferase family. Csd subfamily.</text>
</comment>
<evidence type="ECO:0000313" key="9">
    <source>
        <dbReference type="Proteomes" id="UP001320159"/>
    </source>
</evidence>
<comment type="cofactor">
    <cofactor evidence="1">
        <name>pyridoxal 5'-phosphate</name>
        <dbReference type="ChEBI" id="CHEBI:597326"/>
    </cofactor>
</comment>
<dbReference type="PANTHER" id="PTHR43586:SF8">
    <property type="entry name" value="CYSTEINE DESULFURASE 1, CHLOROPLASTIC"/>
    <property type="match status" value="1"/>
</dbReference>
<evidence type="ECO:0000256" key="3">
    <source>
        <dbReference type="ARBA" id="ARBA00012239"/>
    </source>
</evidence>
<dbReference type="Gene3D" id="3.40.640.10">
    <property type="entry name" value="Type I PLP-dependent aspartate aminotransferase-like (Major domain)"/>
    <property type="match status" value="1"/>
</dbReference>
<evidence type="ECO:0000256" key="4">
    <source>
        <dbReference type="ARBA" id="ARBA00022679"/>
    </source>
</evidence>
<reference evidence="8 9" key="1">
    <citation type="submission" date="2017-11" db="EMBL/GenBank/DDBJ databases">
        <title>Isolation and Characterization of Family Methanocellaceae Species from Potential Methane Hydrate Area Offshore Southwestern Taiwan.</title>
        <authorList>
            <person name="Zhang W.-L."/>
            <person name="Chen W.-C."/>
            <person name="Lai M.-C."/>
            <person name="Chen S.-C."/>
        </authorList>
    </citation>
    <scope>NUCLEOTIDE SEQUENCE [LARGE SCALE GENOMIC DNA]</scope>
    <source>
        <strain evidence="8 9">CWC-04</strain>
    </source>
</reference>
<protein>
    <recommendedName>
        <fullName evidence="3">cysteine desulfurase</fullName>
        <ecNumber evidence="3">2.8.1.7</ecNumber>
    </recommendedName>
</protein>
<dbReference type="InterPro" id="IPR015421">
    <property type="entry name" value="PyrdxlP-dep_Trfase_major"/>
</dbReference>
<dbReference type="PANTHER" id="PTHR43586">
    <property type="entry name" value="CYSTEINE DESULFURASE"/>
    <property type="match status" value="1"/>
</dbReference>
<evidence type="ECO:0000256" key="1">
    <source>
        <dbReference type="ARBA" id="ARBA00001933"/>
    </source>
</evidence>
<dbReference type="InterPro" id="IPR000192">
    <property type="entry name" value="Aminotrans_V_dom"/>
</dbReference>
<comment type="catalytic activity">
    <reaction evidence="6">
        <text>(sulfur carrier)-H + L-cysteine = (sulfur carrier)-SH + L-alanine</text>
        <dbReference type="Rhea" id="RHEA:43892"/>
        <dbReference type="Rhea" id="RHEA-COMP:14737"/>
        <dbReference type="Rhea" id="RHEA-COMP:14739"/>
        <dbReference type="ChEBI" id="CHEBI:29917"/>
        <dbReference type="ChEBI" id="CHEBI:35235"/>
        <dbReference type="ChEBI" id="CHEBI:57972"/>
        <dbReference type="ChEBI" id="CHEBI:64428"/>
        <dbReference type="EC" id="2.8.1.7"/>
    </reaction>
</comment>
<dbReference type="GO" id="GO:0031071">
    <property type="term" value="F:cysteine desulfurase activity"/>
    <property type="evidence" value="ECO:0007669"/>
    <property type="project" value="UniProtKB-EC"/>
</dbReference>
<dbReference type="SUPFAM" id="SSF53383">
    <property type="entry name" value="PLP-dependent transferases"/>
    <property type="match status" value="1"/>
</dbReference>
<keyword evidence="5" id="KW-0663">Pyridoxal phosphate</keyword>
<dbReference type="InterPro" id="IPR010970">
    <property type="entry name" value="Cys_dSase_SufS"/>
</dbReference>
<evidence type="ECO:0000256" key="5">
    <source>
        <dbReference type="ARBA" id="ARBA00022898"/>
    </source>
</evidence>
<dbReference type="GO" id="GO:0006534">
    <property type="term" value="P:cysteine metabolic process"/>
    <property type="evidence" value="ECO:0007669"/>
    <property type="project" value="InterPro"/>
</dbReference>
<evidence type="ECO:0000256" key="2">
    <source>
        <dbReference type="ARBA" id="ARBA00010447"/>
    </source>
</evidence>
<accession>A0AAP2W781</accession>
<dbReference type="Gene3D" id="3.90.1150.10">
    <property type="entry name" value="Aspartate Aminotransferase, domain 1"/>
    <property type="match status" value="1"/>
</dbReference>
<keyword evidence="4" id="KW-0808">Transferase</keyword>
<dbReference type="InterPro" id="IPR015422">
    <property type="entry name" value="PyrdxlP-dep_Trfase_small"/>
</dbReference>
<dbReference type="AlphaFoldDB" id="A0AAP2W781"/>
<keyword evidence="9" id="KW-1185">Reference proteome</keyword>
<comment type="caution">
    <text evidence="8">The sequence shown here is derived from an EMBL/GenBank/DDBJ whole genome shotgun (WGS) entry which is preliminary data.</text>
</comment>
<dbReference type="Pfam" id="PF00266">
    <property type="entry name" value="Aminotran_5"/>
    <property type="match status" value="1"/>
</dbReference>
<dbReference type="EC" id="2.8.1.7" evidence="3"/>
<dbReference type="EMBL" id="PGCK01000014">
    <property type="protein sequence ID" value="MCD1296127.1"/>
    <property type="molecule type" value="Genomic_DNA"/>
</dbReference>
<evidence type="ECO:0000256" key="6">
    <source>
        <dbReference type="ARBA" id="ARBA00050776"/>
    </source>
</evidence>